<organism evidence="2 3">
    <name type="scientific">SAR86 cluster bacterium</name>
    <dbReference type="NCBI Taxonomy" id="2030880"/>
    <lineage>
        <taxon>Bacteria</taxon>
        <taxon>Pseudomonadati</taxon>
        <taxon>Pseudomonadota</taxon>
        <taxon>Gammaproteobacteria</taxon>
        <taxon>SAR86 cluster</taxon>
    </lineage>
</organism>
<evidence type="ECO:0000256" key="1">
    <source>
        <dbReference type="SAM" id="Phobius"/>
    </source>
</evidence>
<proteinExistence type="predicted"/>
<keyword evidence="1" id="KW-0812">Transmembrane</keyword>
<name>A0A2A4X1I2_9GAMM</name>
<dbReference type="EMBL" id="NVUL01000058">
    <property type="protein sequence ID" value="PCI76354.1"/>
    <property type="molecule type" value="Genomic_DNA"/>
</dbReference>
<dbReference type="AlphaFoldDB" id="A0A2A4X1I2"/>
<evidence type="ECO:0000313" key="2">
    <source>
        <dbReference type="EMBL" id="PCI76354.1"/>
    </source>
</evidence>
<keyword evidence="1" id="KW-1133">Transmembrane helix</keyword>
<comment type="caution">
    <text evidence="2">The sequence shown here is derived from an EMBL/GenBank/DDBJ whole genome shotgun (WGS) entry which is preliminary data.</text>
</comment>
<keyword evidence="1" id="KW-0472">Membrane</keyword>
<feature type="transmembrane region" description="Helical" evidence="1">
    <location>
        <begin position="42"/>
        <end position="63"/>
    </location>
</feature>
<protein>
    <submittedName>
        <fullName evidence="2">Uncharacterized protein</fullName>
    </submittedName>
</protein>
<dbReference type="Proteomes" id="UP000218767">
    <property type="component" value="Unassembled WGS sequence"/>
</dbReference>
<accession>A0A2A4X1I2</accession>
<gene>
    <name evidence="2" type="ORF">COB20_10825</name>
</gene>
<reference evidence="3" key="1">
    <citation type="submission" date="2017-08" db="EMBL/GenBank/DDBJ databases">
        <title>A dynamic microbial community with high functional redundancy inhabits the cold, oxic subseafloor aquifer.</title>
        <authorList>
            <person name="Tully B.J."/>
            <person name="Wheat C.G."/>
            <person name="Glazer B.T."/>
            <person name="Huber J.A."/>
        </authorList>
    </citation>
    <scope>NUCLEOTIDE SEQUENCE [LARGE SCALE GENOMIC DNA]</scope>
</reference>
<sequence length="277" mass="29909">MNERNINLESTLQRLKLAGPSENYFSRGVTIIRQNRNNHSFWNARIGIALSAALLLSIGINLLQLSNMENSPVEKSIVERSSESLEPSLVASTQATANNELQTSDISNTASVFRFLCLTKSSVVVNNSLNLGELKGFGEWVFFQTPDNYQVTVSLQPLRQWTAIGQFEDGNISLQLDAGEVMELRGVGIGPSSLKRGGPFPVYGNIQKLDTNNVSSRSAAQNVLSLDSRAQLAPATPSGTSSQETVGITNIVAGVDTELSPLTQKYFGALLRSGECG</sequence>
<evidence type="ECO:0000313" key="3">
    <source>
        <dbReference type="Proteomes" id="UP000218767"/>
    </source>
</evidence>